<dbReference type="Proteomes" id="UP000243797">
    <property type="component" value="Unassembled WGS sequence"/>
</dbReference>
<proteinExistence type="inferred from homology"/>
<dbReference type="GO" id="GO:0000149">
    <property type="term" value="F:SNARE binding"/>
    <property type="evidence" value="ECO:0007669"/>
    <property type="project" value="TreeGrafter"/>
</dbReference>
<keyword evidence="2" id="KW-0813">Transport</keyword>
<name>A0A2K1QNX7_9PEZI</name>
<accession>A0A2K1QNX7</accession>
<evidence type="ECO:0000313" key="4">
    <source>
        <dbReference type="EMBL" id="PNS16702.1"/>
    </source>
</evidence>
<dbReference type="InterPro" id="IPR010326">
    <property type="entry name" value="EXOC3/Sec6"/>
</dbReference>
<reference evidence="4 5" key="1">
    <citation type="submission" date="2017-06" db="EMBL/GenBank/DDBJ databases">
        <title>Draft genome sequence of a variant of Elsinoe murrayae.</title>
        <authorList>
            <person name="Cheng Q."/>
        </authorList>
    </citation>
    <scope>NUCLEOTIDE SEQUENCE [LARGE SCALE GENOMIC DNA]</scope>
    <source>
        <strain evidence="4 5">CQ-2017a</strain>
    </source>
</reference>
<dbReference type="GO" id="GO:0051601">
    <property type="term" value="P:exocyst localization"/>
    <property type="evidence" value="ECO:0007669"/>
    <property type="project" value="TreeGrafter"/>
</dbReference>
<evidence type="ECO:0000256" key="2">
    <source>
        <dbReference type="ARBA" id="ARBA00022448"/>
    </source>
</evidence>
<dbReference type="GO" id="GO:0000145">
    <property type="term" value="C:exocyst"/>
    <property type="evidence" value="ECO:0007669"/>
    <property type="project" value="InterPro"/>
</dbReference>
<dbReference type="GO" id="GO:0006887">
    <property type="term" value="P:exocytosis"/>
    <property type="evidence" value="ECO:0007669"/>
    <property type="project" value="UniProtKB-KW"/>
</dbReference>
<dbReference type="InterPro" id="IPR042532">
    <property type="entry name" value="EXOC3/Sec6_C"/>
</dbReference>
<dbReference type="FunCoup" id="A0A2K1QNX7">
    <property type="interactions" value="252"/>
</dbReference>
<evidence type="ECO:0000256" key="3">
    <source>
        <dbReference type="ARBA" id="ARBA00022483"/>
    </source>
</evidence>
<keyword evidence="5" id="KW-1185">Reference proteome</keyword>
<dbReference type="OrthoDB" id="190098at2759"/>
<dbReference type="FunFam" id="1.10.357.50:FF:000006">
    <property type="entry name" value="Exocyst complex component sec6"/>
    <property type="match status" value="1"/>
</dbReference>
<comment type="similarity">
    <text evidence="1">Belongs to the SEC6 family.</text>
</comment>
<gene>
    <name evidence="4" type="ORF">CAC42_4666</name>
</gene>
<evidence type="ECO:0000256" key="1">
    <source>
        <dbReference type="ARBA" id="ARBA00009447"/>
    </source>
</evidence>
<sequence length="776" mass="88775">MGETEDVTNKLAELLRNPDDLDKIPSLRAEFTRKKAAVDDQLRLGLKDQLEVTQAGMNSINDGQRTVNLIKEEMMKIDKLCAEAQNMIKDFPFVDKIAQTHRNFAQVEQMKSHIDSFGQQLDELEALLRDDDQDMENQPNLLAIHYGLTKLRDVRDQAMEQIKLENDTSLELIQNLQLPSGATLQDYFNRLDEVVDWFDDHVGQACMNLIPLVQSGNNGMIVRLAIIVEEEEKKDKAVKALQDARQGFKDLASRFKSMNSGQKELRGYKEKFLKAIELNAENQFDGSSQVFLEDPDKLEKSVRWYFNDLNTVKLGMTNLMPKKWKIFKTYTGIYHNQMHDFLIAHIENPQLNPPHMLAIIHWVSKYYTKMDKLGISTDDLRPHVIDNRESDLVREYRQLIIKAVEEWMDRMTSTDRSALLERKEGALDTDENSCLRTKTLGDMWRMLREQLSVAASSDRPDVAEGVVDAMMRALKSKQAMWEKLVDSETSGYKAKELSQTQQDTMNSLLDWLVAVANDQIACIDDHEELGVISYLTMFKRDYEPLVSPGWSALANLEMDSLRNGYVDLGTHCIALFAQLLFVDCRTVFAEQIFTPQWYSTKGMGTIVATLSDYLEDYEQVVHPSLRDILIEEVSDELLVRYLSCISSTASSGPSIPGVKKSNIKFRRSDAFTEKIKDDVVTVFNFFGKYEEVFPGVKDRWRAVNAFVDLISADKGQGVVDAYARFKMGYWDVQIAWVEAVLRTRDDFDRNMLAAVKAAAAQVQVERGPETVMSRVR</sequence>
<dbReference type="FunFam" id="1.10.357.70:FF:000005">
    <property type="entry name" value="Exocyst complex component Sec6"/>
    <property type="match status" value="1"/>
</dbReference>
<dbReference type="InParanoid" id="A0A2K1QNX7"/>
<comment type="caution">
    <text evidence="4">The sequence shown here is derived from an EMBL/GenBank/DDBJ whole genome shotgun (WGS) entry which is preliminary data.</text>
</comment>
<dbReference type="Gene3D" id="1.10.357.70">
    <property type="entry name" value="Exocyst complex component Sec6, C-terminal domain"/>
    <property type="match status" value="1"/>
</dbReference>
<dbReference type="EMBL" id="NKHZ01000055">
    <property type="protein sequence ID" value="PNS16702.1"/>
    <property type="molecule type" value="Genomic_DNA"/>
</dbReference>
<dbReference type="STRING" id="2082308.A0A2K1QNX7"/>
<organism evidence="4 5">
    <name type="scientific">Sphaceloma murrayae</name>
    <dbReference type="NCBI Taxonomy" id="2082308"/>
    <lineage>
        <taxon>Eukaryota</taxon>
        <taxon>Fungi</taxon>
        <taxon>Dikarya</taxon>
        <taxon>Ascomycota</taxon>
        <taxon>Pezizomycotina</taxon>
        <taxon>Dothideomycetes</taxon>
        <taxon>Dothideomycetidae</taxon>
        <taxon>Myriangiales</taxon>
        <taxon>Elsinoaceae</taxon>
        <taxon>Sphaceloma</taxon>
    </lineage>
</organism>
<keyword evidence="3" id="KW-0268">Exocytosis</keyword>
<dbReference type="AlphaFoldDB" id="A0A2K1QNX7"/>
<dbReference type="PANTHER" id="PTHR21292:SF1">
    <property type="entry name" value="EXOCYST COMPLEX COMPONENT 3"/>
    <property type="match status" value="1"/>
</dbReference>
<evidence type="ECO:0000313" key="5">
    <source>
        <dbReference type="Proteomes" id="UP000243797"/>
    </source>
</evidence>
<dbReference type="Pfam" id="PF06046">
    <property type="entry name" value="Sec6"/>
    <property type="match status" value="1"/>
</dbReference>
<protein>
    <submittedName>
        <fullName evidence="4">Exocyst complex component sec6</fullName>
    </submittedName>
</protein>
<dbReference type="PANTHER" id="PTHR21292">
    <property type="entry name" value="EXOCYST COMPLEX COMPONENT SEC6-RELATED"/>
    <property type="match status" value="1"/>
</dbReference>
<dbReference type="Gene3D" id="1.10.357.50">
    <property type="match status" value="1"/>
</dbReference>